<dbReference type="KEGG" id="tau:Tola_1753"/>
<dbReference type="HOGENOM" id="CLU_010665_1_1_6"/>
<dbReference type="InterPro" id="IPR023346">
    <property type="entry name" value="Lysozyme-like_dom_sf"/>
</dbReference>
<name>C4LFJ6_TOLAT</name>
<reference evidence="3 4" key="2">
    <citation type="journal article" date="2011" name="Stand. Genomic Sci.">
        <title>Complete genome sequence of Tolumonas auensis type strain (TA 4).</title>
        <authorList>
            <person name="Chertkov O."/>
            <person name="Copeland A."/>
            <person name="Lucas S."/>
            <person name="Lapidus A."/>
            <person name="Berry K.W."/>
            <person name="Detter J.C."/>
            <person name="Del Rio T.G."/>
            <person name="Hammon N."/>
            <person name="Dalin E."/>
            <person name="Tice H."/>
            <person name="Pitluck S."/>
            <person name="Richardson P."/>
            <person name="Bruce D."/>
            <person name="Goodwin L."/>
            <person name="Han C."/>
            <person name="Tapia R."/>
            <person name="Saunders E."/>
            <person name="Schmutz J."/>
            <person name="Brettin T."/>
            <person name="Larimer F."/>
            <person name="Land M."/>
            <person name="Hauser L."/>
            <person name="Spring S."/>
            <person name="Rohde M."/>
            <person name="Kyrpides N.C."/>
            <person name="Ivanova N."/>
            <person name="Goker M."/>
            <person name="Beller H.R."/>
            <person name="Klenk H.P."/>
            <person name="Woyke T."/>
        </authorList>
    </citation>
    <scope>NUCLEOTIDE SEQUENCE [LARGE SCALE GENOMIC DNA]</scope>
    <source>
        <strain evidence="4">DSM 9187 / TA4</strain>
    </source>
</reference>
<dbReference type="SUPFAM" id="SSF53955">
    <property type="entry name" value="Lysozyme-like"/>
    <property type="match status" value="1"/>
</dbReference>
<dbReference type="eggNOG" id="COG3772">
    <property type="taxonomic scope" value="Bacteria"/>
</dbReference>
<gene>
    <name evidence="3" type="ordered locus">Tola_1753</name>
</gene>
<sequence length="863" mass="96490">MAATNIPAANLPLAVKYPFVTEDGKEFNDLEKLLTDLGQQSGGYYLLGANNCWHGGIHITDEKFSHHKKTHPVRCMMDGTVIAYQLNHYYPTQKWQAKSTPPATDLKFSNGFCLIKHEYESPANPLTFYSLYMHLADYNTYVADCANTEKTIAITKNTKARDATNINHAIGVLKSGSMLKVDTQQQPYKAVANGQQHDYYKGTVESKAASSDDTVAVGTTVYLYSGCFPAGTFATTEKPALPGYWKSTVIGKSKERMRVYSTEQACKDRTTPHDALLNEQQTVSFDSAQVKSATINGKTLKIALCKIDNAATFAHNTRLNEGWMIVDESQVNWEKVEPTEFDRIVKCNFPIKAGAPIGFMGIWESPADPIGAGTTKIKYQMHVELFTTDDKAALDKFLNNEARLTTGKKYLKVPKGSKLYSSDGDGSFVNPDALLNAARDYVFEESACTQVKDTAGTVFYNIKGIRTGEAATGPVDFAHVKIEGGVKLVTQYDWKELGFSTLEETNNDADGYIDPDKIPSALFKDIFKRVDGINSRNGQGDGTLTGQEIKDALQQDKELRNDLYKMIAGHPSEWHSTTQNNIKKLFEEIKAQNTEEEYKNAIQFEIDRFLKCEFVSQIEGLTQKLWHFHPLETIKTLDGKCKYCPSEIYEIETTGGMVAVSKESVDLILAYESYQKFPYVPSDTSGITIGYGYDLSQQTETNIRNDLKNIYSQDDIGKFIDVSGRYYTGNAACTALNNVNSISISKDDAYTLATRTNKRYAQYVVDIYPNSINLHPHCQGALLSLVFNRGNKLTDARSSTRREREEMRTIQFDLQTKNTSDIPSQFRGMKRLWAGRGLGGLIERREKEAVLFENGLSCPHYGK</sequence>
<dbReference type="Gene3D" id="1.10.530.40">
    <property type="match status" value="1"/>
</dbReference>
<dbReference type="STRING" id="595494.Tola_1753"/>
<evidence type="ECO:0000256" key="2">
    <source>
        <dbReference type="ARBA" id="ARBA00022638"/>
    </source>
</evidence>
<keyword evidence="4" id="KW-1185">Reference proteome</keyword>
<dbReference type="GO" id="GO:0031640">
    <property type="term" value="P:killing of cells of another organism"/>
    <property type="evidence" value="ECO:0007669"/>
    <property type="project" value="UniProtKB-KW"/>
</dbReference>
<accession>C4LFJ6</accession>
<reference evidence="4" key="1">
    <citation type="submission" date="2009-05" db="EMBL/GenBank/DDBJ databases">
        <title>Complete sequence of Tolumonas auensis DSM 9187.</title>
        <authorList>
            <consortium name="US DOE Joint Genome Institute"/>
            <person name="Lucas S."/>
            <person name="Copeland A."/>
            <person name="Lapidus A."/>
            <person name="Glavina del Rio T."/>
            <person name="Tice H."/>
            <person name="Bruce D."/>
            <person name="Goodwin L."/>
            <person name="Pitluck S."/>
            <person name="Chertkov O."/>
            <person name="Brettin T."/>
            <person name="Detter J.C."/>
            <person name="Han C."/>
            <person name="Larimer F."/>
            <person name="Land M."/>
            <person name="Hauser L."/>
            <person name="Kyrpides N."/>
            <person name="Mikhailova N."/>
            <person name="Spring S."/>
            <person name="Beller H."/>
        </authorList>
    </citation>
    <scope>NUCLEOTIDE SEQUENCE [LARGE SCALE GENOMIC DNA]</scope>
    <source>
        <strain evidence="4">DSM 9187 / TA4</strain>
    </source>
</reference>
<evidence type="ECO:0000256" key="1">
    <source>
        <dbReference type="ARBA" id="ARBA00022529"/>
    </source>
</evidence>
<dbReference type="InterPro" id="IPR023347">
    <property type="entry name" value="Lysozyme_dom_sf"/>
</dbReference>
<dbReference type="EMBL" id="CP001616">
    <property type="protein sequence ID" value="ACQ93363.1"/>
    <property type="molecule type" value="Genomic_DNA"/>
</dbReference>
<keyword evidence="1" id="KW-0929">Antimicrobial</keyword>
<organism evidence="3 4">
    <name type="scientific">Tolumonas auensis (strain DSM 9187 / NBRC 110442 / TA 4)</name>
    <dbReference type="NCBI Taxonomy" id="595494"/>
    <lineage>
        <taxon>Bacteria</taxon>
        <taxon>Pseudomonadati</taxon>
        <taxon>Pseudomonadota</taxon>
        <taxon>Gammaproteobacteria</taxon>
        <taxon>Aeromonadales</taxon>
        <taxon>Aeromonadaceae</taxon>
        <taxon>Tolumonas</taxon>
    </lineage>
</organism>
<evidence type="ECO:0000313" key="4">
    <source>
        <dbReference type="Proteomes" id="UP000009073"/>
    </source>
</evidence>
<dbReference type="Proteomes" id="UP000009073">
    <property type="component" value="Chromosome"/>
</dbReference>
<dbReference type="RefSeq" id="WP_015878834.1">
    <property type="nucleotide sequence ID" value="NC_012691.1"/>
</dbReference>
<protein>
    <recommendedName>
        <fullName evidence="5">Lysozyme</fullName>
    </recommendedName>
</protein>
<dbReference type="GO" id="GO:0003796">
    <property type="term" value="F:lysozyme activity"/>
    <property type="evidence" value="ECO:0007669"/>
    <property type="project" value="InterPro"/>
</dbReference>
<proteinExistence type="predicted"/>
<evidence type="ECO:0008006" key="5">
    <source>
        <dbReference type="Google" id="ProtNLM"/>
    </source>
</evidence>
<dbReference type="AlphaFoldDB" id="C4LFJ6"/>
<evidence type="ECO:0000313" key="3">
    <source>
        <dbReference type="EMBL" id="ACQ93363.1"/>
    </source>
</evidence>
<keyword evidence="2" id="KW-0081">Bacteriolytic enzyme</keyword>
<dbReference type="GO" id="GO:0042742">
    <property type="term" value="P:defense response to bacterium"/>
    <property type="evidence" value="ECO:0007669"/>
    <property type="project" value="UniProtKB-KW"/>
</dbReference>
<dbReference type="OrthoDB" id="1242806at2"/>